<dbReference type="EMBL" id="VLTK01000001">
    <property type="protein sequence ID" value="TSI19535.1"/>
    <property type="molecule type" value="Genomic_DNA"/>
</dbReference>
<protein>
    <submittedName>
        <fullName evidence="2">Helix-turn-helix transcriptional regulator</fullName>
    </submittedName>
</protein>
<evidence type="ECO:0000313" key="2">
    <source>
        <dbReference type="EMBL" id="TSI19535.1"/>
    </source>
</evidence>
<feature type="domain" description="HTH arsR-type" evidence="1">
    <location>
        <begin position="53"/>
        <end position="131"/>
    </location>
</feature>
<evidence type="ECO:0000259" key="1">
    <source>
        <dbReference type="SMART" id="SM00418"/>
    </source>
</evidence>
<dbReference type="Proteomes" id="UP000316406">
    <property type="component" value="Unassembled WGS sequence"/>
</dbReference>
<dbReference type="SUPFAM" id="SSF46785">
    <property type="entry name" value="Winged helix' DNA-binding domain"/>
    <property type="match status" value="1"/>
</dbReference>
<dbReference type="InterPro" id="IPR011991">
    <property type="entry name" value="ArsR-like_HTH"/>
</dbReference>
<gene>
    <name evidence="2" type="ORF">FO013_00785</name>
</gene>
<dbReference type="Gene3D" id="1.10.10.10">
    <property type="entry name" value="Winged helix-like DNA-binding domain superfamily/Winged helix DNA-binding domain"/>
    <property type="match status" value="1"/>
</dbReference>
<evidence type="ECO:0000313" key="3">
    <source>
        <dbReference type="Proteomes" id="UP000316406"/>
    </source>
</evidence>
<sequence length="239" mass="26473">MSKTHMTRVPLLLVQRMENRCKLFLAKNSLQAYLCNMAEESDSPTPIRTLGPEALKGLAHPLRVEIYDALSKFGPQTATSLASRLGESTGSTSYHLRQLARHNFIHQVEGISGGRAKWWDRSPGAIDVSRNAAKEDPSASASTGFILREWTRNRTRALEDFVDALNSDDLLPDAWADAAAIDTSNVHVTPAQLREINDRVHEVIDAVVTEFRGRNDPGSRPVQIQFNAFPLTDGEEIPS</sequence>
<accession>A0A556CQ19</accession>
<keyword evidence="3" id="KW-1185">Reference proteome</keyword>
<dbReference type="AlphaFoldDB" id="A0A556CQ19"/>
<reference evidence="2 3" key="1">
    <citation type="submission" date="2019-07" db="EMBL/GenBank/DDBJ databases">
        <title>Draft genome sequence of Brevibacterium aurantiacum XU54 isolated from Xinjiang China.</title>
        <authorList>
            <person name="Xu X."/>
        </authorList>
    </citation>
    <scope>NUCLEOTIDE SEQUENCE [LARGE SCALE GENOMIC DNA]</scope>
    <source>
        <strain evidence="2 3">XU54</strain>
    </source>
</reference>
<dbReference type="InterPro" id="IPR001845">
    <property type="entry name" value="HTH_ArsR_DNA-bd_dom"/>
</dbReference>
<proteinExistence type="predicted"/>
<dbReference type="GO" id="GO:0003700">
    <property type="term" value="F:DNA-binding transcription factor activity"/>
    <property type="evidence" value="ECO:0007669"/>
    <property type="project" value="InterPro"/>
</dbReference>
<name>A0A556CQ19_BREAU</name>
<organism evidence="2 3">
    <name type="scientific">Brevibacterium aurantiacum</name>
    <dbReference type="NCBI Taxonomy" id="273384"/>
    <lineage>
        <taxon>Bacteria</taxon>
        <taxon>Bacillati</taxon>
        <taxon>Actinomycetota</taxon>
        <taxon>Actinomycetes</taxon>
        <taxon>Micrococcales</taxon>
        <taxon>Brevibacteriaceae</taxon>
        <taxon>Brevibacterium</taxon>
    </lineage>
</organism>
<dbReference type="OrthoDB" id="7945987at2"/>
<dbReference type="Pfam" id="PF12840">
    <property type="entry name" value="HTH_20"/>
    <property type="match status" value="1"/>
</dbReference>
<comment type="caution">
    <text evidence="2">The sequence shown here is derived from an EMBL/GenBank/DDBJ whole genome shotgun (WGS) entry which is preliminary data.</text>
</comment>
<dbReference type="SMART" id="SM00418">
    <property type="entry name" value="HTH_ARSR"/>
    <property type="match status" value="1"/>
</dbReference>
<dbReference type="InterPro" id="IPR036390">
    <property type="entry name" value="WH_DNA-bd_sf"/>
</dbReference>
<dbReference type="CDD" id="cd00090">
    <property type="entry name" value="HTH_ARSR"/>
    <property type="match status" value="1"/>
</dbReference>
<dbReference type="InterPro" id="IPR036388">
    <property type="entry name" value="WH-like_DNA-bd_sf"/>
</dbReference>